<keyword evidence="3" id="KW-0520">NAD</keyword>
<proteinExistence type="inferred from homology"/>
<dbReference type="InterPro" id="IPR050418">
    <property type="entry name" value="D-iso_2-hydroxyacid_DH_PdxB"/>
</dbReference>
<evidence type="ECO:0000256" key="1">
    <source>
        <dbReference type="ARBA" id="ARBA00005854"/>
    </source>
</evidence>
<evidence type="ECO:0000256" key="3">
    <source>
        <dbReference type="ARBA" id="ARBA00023027"/>
    </source>
</evidence>
<dbReference type="Pfam" id="PF02826">
    <property type="entry name" value="2-Hacid_dh_C"/>
    <property type="match status" value="1"/>
</dbReference>
<dbReference type="EMBL" id="JAWJBA010000001">
    <property type="protein sequence ID" value="MDV2684011.1"/>
    <property type="molecule type" value="Genomic_DNA"/>
</dbReference>
<keyword evidence="2" id="KW-0560">Oxidoreductase</keyword>
<gene>
    <name evidence="5" type="ORF">RYX56_06445</name>
</gene>
<dbReference type="SUPFAM" id="SSF51735">
    <property type="entry name" value="NAD(P)-binding Rossmann-fold domains"/>
    <property type="match status" value="1"/>
</dbReference>
<dbReference type="InterPro" id="IPR036291">
    <property type="entry name" value="NAD(P)-bd_dom_sf"/>
</dbReference>
<dbReference type="Gene3D" id="3.40.50.720">
    <property type="entry name" value="NAD(P)-binding Rossmann-like Domain"/>
    <property type="match status" value="2"/>
</dbReference>
<reference evidence="5 6" key="1">
    <citation type="submission" date="2023-10" db="EMBL/GenBank/DDBJ databases">
        <title>Screening of Alkalihalobacillus lindianensis BZ-TG-R113 and Its Alleviation of Salt Stress on Rapeseed Growth.</title>
        <authorList>
            <person name="Zhao B."/>
            <person name="Guo T."/>
        </authorList>
    </citation>
    <scope>NUCLEOTIDE SEQUENCE [LARGE SCALE GENOMIC DNA]</scope>
    <source>
        <strain evidence="5 6">BZ-TG-R113</strain>
    </source>
</reference>
<comment type="caution">
    <text evidence="5">The sequence shown here is derived from an EMBL/GenBank/DDBJ whole genome shotgun (WGS) entry which is preliminary data.</text>
</comment>
<evidence type="ECO:0000313" key="6">
    <source>
        <dbReference type="Proteomes" id="UP001287282"/>
    </source>
</evidence>
<sequence length="115" mass="12555">MIKCDVISVSVPLTPDTENLISASELSLMKENGILINTSRGKVINEKDLYDALLLNKIFGAAVDAFAEEPVSKDHPLLKCKNFIGTPHNGANTKDALIRMGTEAVDEIIKLMNEE</sequence>
<protein>
    <submittedName>
        <fullName evidence="5">NAD(P)-dependent oxidoreductase</fullName>
    </submittedName>
</protein>
<name>A0ABU3X7Y6_9BACI</name>
<keyword evidence="6" id="KW-1185">Reference proteome</keyword>
<comment type="similarity">
    <text evidence="1">Belongs to the D-isomer specific 2-hydroxyacid dehydrogenase family.</text>
</comment>
<feature type="domain" description="D-isomer specific 2-hydroxyacid dehydrogenase NAD-binding" evidence="4">
    <location>
        <begin position="3"/>
        <end position="90"/>
    </location>
</feature>
<evidence type="ECO:0000256" key="2">
    <source>
        <dbReference type="ARBA" id="ARBA00023002"/>
    </source>
</evidence>
<evidence type="ECO:0000259" key="4">
    <source>
        <dbReference type="Pfam" id="PF02826"/>
    </source>
</evidence>
<dbReference type="InterPro" id="IPR006140">
    <property type="entry name" value="D-isomer_DH_NAD-bd"/>
</dbReference>
<evidence type="ECO:0000313" key="5">
    <source>
        <dbReference type="EMBL" id="MDV2684011.1"/>
    </source>
</evidence>
<organism evidence="5 6">
    <name type="scientific">Alkalihalophilus lindianensis</name>
    <dbReference type="NCBI Taxonomy" id="1630542"/>
    <lineage>
        <taxon>Bacteria</taxon>
        <taxon>Bacillati</taxon>
        <taxon>Bacillota</taxon>
        <taxon>Bacilli</taxon>
        <taxon>Bacillales</taxon>
        <taxon>Bacillaceae</taxon>
        <taxon>Alkalihalophilus</taxon>
    </lineage>
</organism>
<dbReference type="RefSeq" id="WP_317121230.1">
    <property type="nucleotide sequence ID" value="NZ_JAWJBA010000001.1"/>
</dbReference>
<dbReference type="InterPro" id="IPR029753">
    <property type="entry name" value="D-isomer_DH_CS"/>
</dbReference>
<dbReference type="PANTHER" id="PTHR43761">
    <property type="entry name" value="D-ISOMER SPECIFIC 2-HYDROXYACID DEHYDROGENASE FAMILY PROTEIN (AFU_ORTHOLOGUE AFUA_1G13630)"/>
    <property type="match status" value="1"/>
</dbReference>
<dbReference type="PROSITE" id="PS00671">
    <property type="entry name" value="D_2_HYDROXYACID_DH_3"/>
    <property type="match status" value="1"/>
</dbReference>
<dbReference type="PANTHER" id="PTHR43761:SF1">
    <property type="entry name" value="D-ISOMER SPECIFIC 2-HYDROXYACID DEHYDROGENASE CATALYTIC DOMAIN-CONTAINING PROTEIN-RELATED"/>
    <property type="match status" value="1"/>
</dbReference>
<accession>A0ABU3X7Y6</accession>
<dbReference type="Proteomes" id="UP001287282">
    <property type="component" value="Unassembled WGS sequence"/>
</dbReference>